<name>A0A7D9EFS6_PARCT</name>
<reference evidence="2" key="1">
    <citation type="submission" date="2020-04" db="EMBL/GenBank/DDBJ databases">
        <authorList>
            <person name="Alioto T."/>
            <person name="Alioto T."/>
            <person name="Gomez Garrido J."/>
        </authorList>
    </citation>
    <scope>NUCLEOTIDE SEQUENCE</scope>
    <source>
        <strain evidence="2">A484AB</strain>
    </source>
</reference>
<proteinExistence type="predicted"/>
<dbReference type="PANTHER" id="PTHR31511">
    <property type="entry name" value="PROTEIN CBG23764"/>
    <property type="match status" value="1"/>
</dbReference>
<feature type="region of interest" description="Disordered" evidence="1">
    <location>
        <begin position="325"/>
        <end position="345"/>
    </location>
</feature>
<organism evidence="2 3">
    <name type="scientific">Paramuricea clavata</name>
    <name type="common">Red gorgonian</name>
    <name type="synonym">Violescent sea-whip</name>
    <dbReference type="NCBI Taxonomy" id="317549"/>
    <lineage>
        <taxon>Eukaryota</taxon>
        <taxon>Metazoa</taxon>
        <taxon>Cnidaria</taxon>
        <taxon>Anthozoa</taxon>
        <taxon>Octocorallia</taxon>
        <taxon>Malacalcyonacea</taxon>
        <taxon>Plexauridae</taxon>
        <taxon>Paramuricea</taxon>
    </lineage>
</organism>
<dbReference type="Proteomes" id="UP001152795">
    <property type="component" value="Unassembled WGS sequence"/>
</dbReference>
<protein>
    <submittedName>
        <fullName evidence="2">Uncharacterized protein</fullName>
    </submittedName>
</protein>
<feature type="region of interest" description="Disordered" evidence="1">
    <location>
        <begin position="429"/>
        <end position="449"/>
    </location>
</feature>
<comment type="caution">
    <text evidence="2">The sequence shown here is derived from an EMBL/GenBank/DDBJ whole genome shotgun (WGS) entry which is preliminary data.</text>
</comment>
<dbReference type="PANTHER" id="PTHR31511:SF12">
    <property type="entry name" value="RHO TERMINATION FACTOR N-TERMINAL DOMAIN-CONTAINING PROTEIN"/>
    <property type="match status" value="1"/>
</dbReference>
<gene>
    <name evidence="2" type="ORF">PACLA_8A043603</name>
</gene>
<sequence>MSALIRSQITKNTRAKYFCDKCLDGFGRKDLLKEHLEMCLKENEKGVGKFPDKGSVCEFEGVRKMQIHPYVINADTESFLKKKEKVGRINRKKLKGSGRKHLHDHVMNSYCFHTVSTNEDRMKSETVQKTSVHELQCISDRFVDDLVAKVREFFRNTNDPLPMEEMTEDLKKSHLSETRCYKGVYPYEYMDDHEKFDMSRLPPKRFFYNGLKMEDVTDEEYERAKKFIENGIRGGISTSIMRYGTADNKYVDISEIPEGIINLMRDLNLKIRKDPTDIREKVLEFENDVCKFLWDYSQEDDDKIMRYIEKNLTRWVACLSDHGKEDDSQMTEVNPESVPVTEPEKVKDPRRVKAGKKLGAMSQEYKKAKKERLEKNLGAEVRGECMTEGRWISIERLCMIFGLGIGLGSLYLTWKSHDDKKPAKQEIIYENNNDVEKDPPKEPFDDLFD</sequence>
<accession>A0A7D9EFS6</accession>
<evidence type="ECO:0000256" key="1">
    <source>
        <dbReference type="SAM" id="MobiDB-lite"/>
    </source>
</evidence>
<dbReference type="EMBL" id="CACRXK020006293">
    <property type="protein sequence ID" value="CAB4008992.1"/>
    <property type="molecule type" value="Genomic_DNA"/>
</dbReference>
<keyword evidence="3" id="KW-1185">Reference proteome</keyword>
<evidence type="ECO:0000313" key="3">
    <source>
        <dbReference type="Proteomes" id="UP001152795"/>
    </source>
</evidence>
<evidence type="ECO:0000313" key="2">
    <source>
        <dbReference type="EMBL" id="CAB4008992.1"/>
    </source>
</evidence>
<feature type="compositionally biased region" description="Basic and acidic residues" evidence="1">
    <location>
        <begin position="434"/>
        <end position="449"/>
    </location>
</feature>
<dbReference type="AlphaFoldDB" id="A0A7D9EFS6"/>
<dbReference type="OrthoDB" id="6619746at2759"/>